<dbReference type="GO" id="GO:0016052">
    <property type="term" value="P:carbohydrate catabolic process"/>
    <property type="evidence" value="ECO:0007669"/>
    <property type="project" value="TreeGrafter"/>
</dbReference>
<accession>G8X3G8</accession>
<keyword evidence="5" id="KW-1185">Reference proteome</keyword>
<keyword evidence="3" id="KW-0326">Glycosidase</keyword>
<dbReference type="SUPFAM" id="SSF51445">
    <property type="entry name" value="(Trans)glycosidases"/>
    <property type="match status" value="1"/>
</dbReference>
<dbReference type="KEGG" id="scy:SCATT_46480"/>
<keyword evidence="2 4" id="KW-0378">Hydrolase</keyword>
<dbReference type="SMART" id="SM00641">
    <property type="entry name" value="Glyco_25"/>
    <property type="match status" value="1"/>
</dbReference>
<dbReference type="InterPro" id="IPR018077">
    <property type="entry name" value="Glyco_hydro_fam25_subgr"/>
</dbReference>
<dbReference type="Gene3D" id="3.20.20.80">
    <property type="entry name" value="Glycosidases"/>
    <property type="match status" value="1"/>
</dbReference>
<dbReference type="Proteomes" id="UP000007842">
    <property type="component" value="Chromosome"/>
</dbReference>
<dbReference type="PROSITE" id="PS51904">
    <property type="entry name" value="GLYCOSYL_HYDROL_F25_2"/>
    <property type="match status" value="1"/>
</dbReference>
<evidence type="ECO:0000256" key="1">
    <source>
        <dbReference type="ARBA" id="ARBA00010646"/>
    </source>
</evidence>
<reference evidence="5" key="1">
    <citation type="submission" date="2011-12" db="EMBL/GenBank/DDBJ databases">
        <title>Complete genome sequence of Streptomyces cattleya strain DSM 46488.</title>
        <authorList>
            <person name="Ou H.-Y."/>
            <person name="Li P."/>
            <person name="Zhao C."/>
            <person name="O'Hagan D."/>
            <person name="Deng Z."/>
        </authorList>
    </citation>
    <scope>NUCLEOTIDE SEQUENCE [LARGE SCALE GENOMIC DNA]</scope>
    <source>
        <strain evidence="5">ATCC 35852 / DSM 46488 / JCM 4925 / NBRC 14057 / NRRL 8057</strain>
    </source>
</reference>
<accession>F8JQP5</accession>
<dbReference type="PANTHER" id="PTHR34135:SF2">
    <property type="entry name" value="LYSOZYME"/>
    <property type="match status" value="1"/>
</dbReference>
<evidence type="ECO:0000256" key="3">
    <source>
        <dbReference type="ARBA" id="ARBA00023295"/>
    </source>
</evidence>
<dbReference type="InterPro" id="IPR002053">
    <property type="entry name" value="Glyco_hydro_25"/>
</dbReference>
<organism evidence="4 5">
    <name type="scientific">Streptantibioticus cattleyicolor (strain ATCC 35852 / DSM 46488 / JCM 4925 / NBRC 14057 / NRRL 8057)</name>
    <name type="common">Streptomyces cattleya</name>
    <dbReference type="NCBI Taxonomy" id="1003195"/>
    <lineage>
        <taxon>Bacteria</taxon>
        <taxon>Bacillati</taxon>
        <taxon>Actinomycetota</taxon>
        <taxon>Actinomycetes</taxon>
        <taxon>Kitasatosporales</taxon>
        <taxon>Streptomycetaceae</taxon>
        <taxon>Streptantibioticus</taxon>
    </lineage>
</organism>
<sequence length="208" mass="23351">MLNGIDVSSYQPTDYSASGLAFVFIKVTEGMSYVNPKWVAQRATARKAGIVTGFYHYPHIANSAVTEADHFLKQLELADGDVLCLDWEWYGQNVSDADARTYKDSWLRHVKEKCPGHRVILYCDRNNWLSVDTDSSCADGLWIADYTTPGHPRIKHPWLFHQYSSNPLDKNVANFPGPDDLRQWAGVRTSAIPERSGGEGEESAVREG</sequence>
<dbReference type="OrthoDB" id="287365at2"/>
<dbReference type="EMBL" id="CP003219">
    <property type="protein sequence ID" value="AEW97019.1"/>
    <property type="molecule type" value="Genomic_DNA"/>
</dbReference>
<dbReference type="AlphaFoldDB" id="F8JQP5"/>
<dbReference type="GO" id="GO:0009253">
    <property type="term" value="P:peptidoglycan catabolic process"/>
    <property type="evidence" value="ECO:0007669"/>
    <property type="project" value="InterPro"/>
</dbReference>
<name>F8JQP5_STREN</name>
<dbReference type="GO" id="GO:0016998">
    <property type="term" value="P:cell wall macromolecule catabolic process"/>
    <property type="evidence" value="ECO:0007669"/>
    <property type="project" value="InterPro"/>
</dbReference>
<dbReference type="HOGENOM" id="CLU_090666_0_0_11"/>
<dbReference type="GO" id="GO:0003796">
    <property type="term" value="F:lysozyme activity"/>
    <property type="evidence" value="ECO:0007669"/>
    <property type="project" value="InterPro"/>
</dbReference>
<dbReference type="KEGG" id="sct:SCAT_4656"/>
<evidence type="ECO:0000313" key="5">
    <source>
        <dbReference type="Proteomes" id="UP000007842"/>
    </source>
</evidence>
<dbReference type="InterPro" id="IPR017853">
    <property type="entry name" value="GH"/>
</dbReference>
<comment type="similarity">
    <text evidence="1">Belongs to the glycosyl hydrolase 25 family.</text>
</comment>
<dbReference type="PATRIC" id="fig|1003195.11.peg.6090"/>
<protein>
    <submittedName>
        <fullName evidence="4">Putative glycosyl hydrolase</fullName>
    </submittedName>
</protein>
<gene>
    <name evidence="4" type="ordered locus">SCATT_46480</name>
</gene>
<evidence type="ECO:0000256" key="2">
    <source>
        <dbReference type="ARBA" id="ARBA00022801"/>
    </source>
</evidence>
<dbReference type="PANTHER" id="PTHR34135">
    <property type="entry name" value="LYSOZYME"/>
    <property type="match status" value="1"/>
</dbReference>
<proteinExistence type="inferred from homology"/>
<dbReference type="STRING" id="1003195.SCATT_46480"/>
<evidence type="ECO:0000313" key="4">
    <source>
        <dbReference type="EMBL" id="AEW97019.1"/>
    </source>
</evidence>
<dbReference type="Pfam" id="PF01183">
    <property type="entry name" value="Glyco_hydro_25"/>
    <property type="match status" value="1"/>
</dbReference>
<dbReference type="CDD" id="cd00599">
    <property type="entry name" value="GH25_muramidase"/>
    <property type="match status" value="1"/>
</dbReference>
<dbReference type="eggNOG" id="COG3757">
    <property type="taxonomic scope" value="Bacteria"/>
</dbReference>
<dbReference type="RefSeq" id="WP_014145360.1">
    <property type="nucleotide sequence ID" value="NC_016111.1"/>
</dbReference>